<dbReference type="SUPFAM" id="SSF82693">
    <property type="entry name" value="Multidrug efflux transporter AcrB pore domain, PN1, PN2, PC1 and PC2 subdomains"/>
    <property type="match status" value="3"/>
</dbReference>
<dbReference type="SUPFAM" id="SSF82714">
    <property type="entry name" value="Multidrug efflux transporter AcrB TolC docking domain, DN and DC subdomains"/>
    <property type="match status" value="2"/>
</dbReference>
<dbReference type="InterPro" id="IPR027463">
    <property type="entry name" value="AcrB_DN_DC_subdom"/>
</dbReference>
<keyword evidence="4" id="KW-1185">Reference proteome</keyword>
<dbReference type="PANTHER" id="PTHR32063">
    <property type="match status" value="1"/>
</dbReference>
<feature type="transmembrane region" description="Helical" evidence="2">
    <location>
        <begin position="871"/>
        <end position="891"/>
    </location>
</feature>
<dbReference type="Gene3D" id="3.30.70.1320">
    <property type="entry name" value="Multidrug efflux transporter AcrB pore domain like"/>
    <property type="match status" value="1"/>
</dbReference>
<feature type="transmembrane region" description="Helical" evidence="2">
    <location>
        <begin position="383"/>
        <end position="404"/>
    </location>
</feature>
<organism evidence="3 4">
    <name type="scientific">Brotaphodocola catenula</name>
    <dbReference type="NCBI Taxonomy" id="2885361"/>
    <lineage>
        <taxon>Bacteria</taxon>
        <taxon>Bacillati</taxon>
        <taxon>Bacillota</taxon>
        <taxon>Clostridia</taxon>
        <taxon>Lachnospirales</taxon>
        <taxon>Lachnospiraceae</taxon>
        <taxon>Brotaphodocola</taxon>
    </lineage>
</organism>
<dbReference type="EMBL" id="JAJEPU010000006">
    <property type="protein sequence ID" value="MCC2163900.1"/>
    <property type="molecule type" value="Genomic_DNA"/>
</dbReference>
<dbReference type="Pfam" id="PF00873">
    <property type="entry name" value="ACR_tran"/>
    <property type="match status" value="1"/>
</dbReference>
<feature type="compositionally biased region" description="Basic and acidic residues" evidence="1">
    <location>
        <begin position="1027"/>
        <end position="1048"/>
    </location>
</feature>
<accession>A0AAE3ANY2</accession>
<keyword evidence="2" id="KW-1133">Transmembrane helix</keyword>
<dbReference type="Gene3D" id="1.20.1640.10">
    <property type="entry name" value="Multidrug efflux transporter AcrB transmembrane domain"/>
    <property type="match status" value="2"/>
</dbReference>
<dbReference type="PRINTS" id="PR00702">
    <property type="entry name" value="ACRIFLAVINRP"/>
</dbReference>
<evidence type="ECO:0000313" key="3">
    <source>
        <dbReference type="EMBL" id="MCC2163900.1"/>
    </source>
</evidence>
<feature type="transmembrane region" description="Helical" evidence="2">
    <location>
        <begin position="525"/>
        <end position="543"/>
    </location>
</feature>
<feature type="transmembrane region" description="Helical" evidence="2">
    <location>
        <begin position="464"/>
        <end position="490"/>
    </location>
</feature>
<comment type="caution">
    <text evidence="3">The sequence shown here is derived from an EMBL/GenBank/DDBJ whole genome shotgun (WGS) entry which is preliminary data.</text>
</comment>
<protein>
    <submittedName>
        <fullName evidence="3">Efflux RND transporter permease subunit</fullName>
    </submittedName>
</protein>
<proteinExistence type="predicted"/>
<dbReference type="Gene3D" id="3.30.2090.10">
    <property type="entry name" value="Multidrug efflux transporter AcrB TolC docking domain, DN and DC subdomains"/>
    <property type="match status" value="2"/>
</dbReference>
<feature type="transmembrane region" description="Helical" evidence="2">
    <location>
        <begin position="12"/>
        <end position="29"/>
    </location>
</feature>
<keyword evidence="2" id="KW-0472">Membrane</keyword>
<feature type="compositionally biased region" description="Basic and acidic residues" evidence="1">
    <location>
        <begin position="1007"/>
        <end position="1017"/>
    </location>
</feature>
<feature type="transmembrane region" description="Helical" evidence="2">
    <location>
        <begin position="328"/>
        <end position="350"/>
    </location>
</feature>
<dbReference type="GO" id="GO:0005886">
    <property type="term" value="C:plasma membrane"/>
    <property type="evidence" value="ECO:0007669"/>
    <property type="project" value="TreeGrafter"/>
</dbReference>
<feature type="transmembrane region" description="Helical" evidence="2">
    <location>
        <begin position="897"/>
        <end position="920"/>
    </location>
</feature>
<sequence length="1048" mass="113304">MGITKFVLKRPVTAILAILCLIVFGYQSITGMDLELSPDMDMSMMIVVTQYSGASPEDVSELITKPIEDSVSTLSGLKSITSNSSEGSSMIMLEYDYGTDMDEAYDDLKKKVDMVANRDLPSDVDTPTIMEMNSNSGSDIMMVIENTKKDNLYDYVNDDIVPEFEKLSNAADVSLMGGSSEYIKIELIEEKMKQYGVTMSSISQDIANANVSSPAGTIDVGSQELSLTTKMKYDTEELLGEIPLSTSGKNIVTLQDVANIYTTSDAGDSIARYNGNDTISIAITKQQSSTAMALSSQVKSTIESLQRQDSDLKITIVNDSADSIRESLLSVAETLVMAIVISMIIIWLFFGDLKASLIVGSSIPVSVLSSLIVMGRMGMTLNIVTLSALTLGVGMMVDNSIVVLESCFRVSAKREGGLVEYMKDALEGTNIVGASVAASTATTCVVFIPLAMLNGMTGQLLGPLGWTIVFCMVASLISSIAVVPLCYMLYRPTEKTKAPLSRPVADLQDAYRSVMRVILPKRKTVMLVSVALLIFSIFLGKQLKTELMASDDQGQVSISIETRPGLKTARTDEIAKQVEAIISQHEDVESYMTRGGGTGAMSGGDVSITAYLKDDRKMSTKEVANEWKQELQDIPDCNISVDVSGSMSMMSSFGNSYEVILKGADYDEVKEVTNKIVTELSERPEVAQVHSNIENSSPVVAVTVDAVKAKAYGVSASAVGSTLRNLVSGIEATDLDIDGESVTVKVAYPENTYDTLDQIKGVLLSTSNGGSVLLTDVADVAFEDSPATIRREDKEYKVTITAQYTALANESTEATLNAEVLTPNLTETVSRGINSMNQSMNEEFSALFGAIATAIFLIFVVMAAQFESPKFSLMVMITIPFSLIGSFGLLWLTDCAISMMSLVGFLMLVGTVVNAGILYVDTVNQYRATMDRDTALIEAGATRLRPILMTTLTTVVSMIPMAMALGNSGEMTRGLAIVNIGGLTASTLLSLLMLPVFYSIMSQSPEQEAKREEAKLEKARKKMMKRTAREEAKKQAKEKTENEENKDK</sequence>
<dbReference type="SUPFAM" id="SSF82866">
    <property type="entry name" value="Multidrug efflux transporter AcrB transmembrane domain"/>
    <property type="match status" value="2"/>
</dbReference>
<reference evidence="3" key="1">
    <citation type="submission" date="2021-10" db="EMBL/GenBank/DDBJ databases">
        <title>Anaerobic single-cell dispensing facilitates the cultivation of human gut bacteria.</title>
        <authorList>
            <person name="Afrizal A."/>
        </authorList>
    </citation>
    <scope>NUCLEOTIDE SEQUENCE</scope>
    <source>
        <strain evidence="3">CLA-AA-H274</strain>
    </source>
</reference>
<feature type="transmembrane region" description="Helical" evidence="2">
    <location>
        <begin position="947"/>
        <end position="965"/>
    </location>
</feature>
<dbReference type="Gene3D" id="3.30.70.1440">
    <property type="entry name" value="Multidrug efflux transporter AcrB pore domain"/>
    <property type="match status" value="1"/>
</dbReference>
<feature type="transmembrane region" description="Helical" evidence="2">
    <location>
        <begin position="431"/>
        <end position="452"/>
    </location>
</feature>
<feature type="region of interest" description="Disordered" evidence="1">
    <location>
        <begin position="1004"/>
        <end position="1048"/>
    </location>
</feature>
<dbReference type="GO" id="GO:0042910">
    <property type="term" value="F:xenobiotic transmembrane transporter activity"/>
    <property type="evidence" value="ECO:0007669"/>
    <property type="project" value="TreeGrafter"/>
</dbReference>
<dbReference type="PANTHER" id="PTHR32063:SF0">
    <property type="entry name" value="SWARMING MOTILITY PROTEIN SWRC"/>
    <property type="match status" value="1"/>
</dbReference>
<dbReference type="InterPro" id="IPR001036">
    <property type="entry name" value="Acrflvin-R"/>
</dbReference>
<feature type="transmembrane region" description="Helical" evidence="2">
    <location>
        <begin position="357"/>
        <end position="377"/>
    </location>
</feature>
<evidence type="ECO:0000256" key="2">
    <source>
        <dbReference type="SAM" id="Phobius"/>
    </source>
</evidence>
<dbReference type="Proteomes" id="UP001198962">
    <property type="component" value="Unassembled WGS sequence"/>
</dbReference>
<keyword evidence="2" id="KW-0812">Transmembrane</keyword>
<feature type="transmembrane region" description="Helical" evidence="2">
    <location>
        <begin position="844"/>
        <end position="864"/>
    </location>
</feature>
<evidence type="ECO:0000313" key="4">
    <source>
        <dbReference type="Proteomes" id="UP001198962"/>
    </source>
</evidence>
<name>A0AAE3ANY2_9FIRM</name>
<dbReference type="RefSeq" id="WP_308450668.1">
    <property type="nucleotide sequence ID" value="NZ_JAJEPU010000006.1"/>
</dbReference>
<dbReference type="AlphaFoldDB" id="A0AAE3ANY2"/>
<feature type="transmembrane region" description="Helical" evidence="2">
    <location>
        <begin position="977"/>
        <end position="1001"/>
    </location>
</feature>
<dbReference type="Gene3D" id="3.30.70.1430">
    <property type="entry name" value="Multidrug efflux transporter AcrB pore domain"/>
    <property type="match status" value="2"/>
</dbReference>
<evidence type="ECO:0000256" key="1">
    <source>
        <dbReference type="SAM" id="MobiDB-lite"/>
    </source>
</evidence>
<gene>
    <name evidence="3" type="ORF">LKD32_03210</name>
</gene>